<evidence type="ECO:0000313" key="2">
    <source>
        <dbReference type="EMBL" id="JAC27195.1"/>
    </source>
</evidence>
<feature type="transmembrane region" description="Helical" evidence="1">
    <location>
        <begin position="62"/>
        <end position="85"/>
    </location>
</feature>
<proteinExistence type="evidence at transcript level"/>
<keyword evidence="1" id="KW-0812">Transmembrane</keyword>
<keyword evidence="1" id="KW-0472">Membrane</keyword>
<feature type="transmembrane region" description="Helical" evidence="1">
    <location>
        <begin position="25"/>
        <end position="41"/>
    </location>
</feature>
<accession>A0A023G2P9</accession>
<organism evidence="2">
    <name type="scientific">Amblyomma parvum</name>
    <name type="common">South American tick</name>
    <dbReference type="NCBI Taxonomy" id="251391"/>
    <lineage>
        <taxon>Eukaryota</taxon>
        <taxon>Metazoa</taxon>
        <taxon>Ecdysozoa</taxon>
        <taxon>Arthropoda</taxon>
        <taxon>Chelicerata</taxon>
        <taxon>Arachnida</taxon>
        <taxon>Acari</taxon>
        <taxon>Parasitiformes</taxon>
        <taxon>Ixodida</taxon>
        <taxon>Ixodoidea</taxon>
        <taxon>Ixodidae</taxon>
        <taxon>Amblyomminae</taxon>
        <taxon>Amblyomma</taxon>
    </lineage>
</organism>
<dbReference type="EMBL" id="GBBL01000125">
    <property type="protein sequence ID" value="JAC27195.1"/>
    <property type="molecule type" value="mRNA"/>
</dbReference>
<reference evidence="2" key="1">
    <citation type="submission" date="2014-03" db="EMBL/GenBank/DDBJ databases">
        <title>The sialotranscriptome of Amblyomma triste, Amblyomma parvum and Amblyomma cajennense ticks, uncovered by 454-based RNA-seq.</title>
        <authorList>
            <person name="Garcia G.R."/>
            <person name="Gardinassi L.G."/>
            <person name="Ribeiro J.M."/>
            <person name="Anatrielo E."/>
            <person name="Ferreira B.R."/>
            <person name="Moreira H.N."/>
            <person name="Mafra C."/>
            <person name="Olegario M.M."/>
            <person name="Szabo P.J."/>
            <person name="Miranda-Santos I.K."/>
            <person name="Maruyama S.R."/>
        </authorList>
    </citation>
    <scope>NUCLEOTIDE SEQUENCE</scope>
    <source>
        <strain evidence="2">Araguapaz</strain>
        <tissue evidence="2">Salivary glands</tissue>
    </source>
</reference>
<name>A0A023G2P9_AMBPA</name>
<dbReference type="AlphaFoldDB" id="A0A023G2P9"/>
<keyword evidence="1" id="KW-1133">Transmembrane helix</keyword>
<protein>
    <submittedName>
        <fullName evidence="2">Uncharacterized protein</fullName>
    </submittedName>
</protein>
<sequence length="130" mass="14754">MLYVYSAQLLLWDFSQSLLLCPTRGFSFLLNWLSFGVGLNYEKGAMFESILWAREESIGHCSCIWCSFCSFCPLSVSMLSCNLYFPLSLLVLLCNILGATCPCEIFFFSALVACCEQAVRLFCFTHKKKC</sequence>
<evidence type="ECO:0000256" key="1">
    <source>
        <dbReference type="SAM" id="Phobius"/>
    </source>
</evidence>